<evidence type="ECO:0000313" key="4">
    <source>
        <dbReference type="EnsemblMetazoa" id="HelroP191220"/>
    </source>
</evidence>
<name>T1FSR3_HELRO</name>
<reference evidence="4" key="3">
    <citation type="submission" date="2015-06" db="UniProtKB">
        <authorList>
            <consortium name="EnsemblMetazoa"/>
        </authorList>
    </citation>
    <scope>IDENTIFICATION</scope>
</reference>
<evidence type="ECO:0000313" key="3">
    <source>
        <dbReference type="EMBL" id="ESO06876.1"/>
    </source>
</evidence>
<reference evidence="5" key="1">
    <citation type="submission" date="2012-12" db="EMBL/GenBank/DDBJ databases">
        <authorList>
            <person name="Hellsten U."/>
            <person name="Grimwood J."/>
            <person name="Chapman J.A."/>
            <person name="Shapiro H."/>
            <person name="Aerts A."/>
            <person name="Otillar R.P."/>
            <person name="Terry A.Y."/>
            <person name="Boore J.L."/>
            <person name="Simakov O."/>
            <person name="Marletaz F."/>
            <person name="Cho S.-J."/>
            <person name="Edsinger-Gonzales E."/>
            <person name="Havlak P."/>
            <person name="Kuo D.-H."/>
            <person name="Larsson T."/>
            <person name="Lv J."/>
            <person name="Arendt D."/>
            <person name="Savage R."/>
            <person name="Osoegawa K."/>
            <person name="de Jong P."/>
            <person name="Lindberg D.R."/>
            <person name="Seaver E.C."/>
            <person name="Weisblat D.A."/>
            <person name="Putnam N.H."/>
            <person name="Grigoriev I.V."/>
            <person name="Rokhsar D.S."/>
        </authorList>
    </citation>
    <scope>NUCLEOTIDE SEQUENCE</scope>
</reference>
<keyword evidence="1" id="KW-1133">Transmembrane helix</keyword>
<dbReference type="KEGG" id="hro:HELRODRAFT_191220"/>
<dbReference type="EMBL" id="AMQM01003698">
    <property type="status" value="NOT_ANNOTATED_CDS"/>
    <property type="molecule type" value="Genomic_DNA"/>
</dbReference>
<dbReference type="AlphaFoldDB" id="T1FSR3"/>
<dbReference type="CTD" id="20211860"/>
<dbReference type="EMBL" id="AMQM01003697">
    <property type="status" value="NOT_ANNOTATED_CDS"/>
    <property type="molecule type" value="Genomic_DNA"/>
</dbReference>
<feature type="transmembrane region" description="Helical" evidence="1">
    <location>
        <begin position="408"/>
        <end position="431"/>
    </location>
</feature>
<keyword evidence="1" id="KW-0472">Membrane</keyword>
<protein>
    <recommendedName>
        <fullName evidence="6">VWFA domain-containing protein</fullName>
    </recommendedName>
</protein>
<evidence type="ECO:0000256" key="1">
    <source>
        <dbReference type="SAM" id="Phobius"/>
    </source>
</evidence>
<dbReference type="EnsemblMetazoa" id="HelroT191220">
    <property type="protein sequence ID" value="HelroP191220"/>
    <property type="gene ID" value="HelroG191220"/>
</dbReference>
<accession>T1FSR3</accession>
<keyword evidence="1" id="KW-0812">Transmembrane</keyword>
<keyword evidence="2" id="KW-0732">Signal</keyword>
<dbReference type="Proteomes" id="UP000015101">
    <property type="component" value="Unassembled WGS sequence"/>
</dbReference>
<proteinExistence type="predicted"/>
<evidence type="ECO:0000256" key="2">
    <source>
        <dbReference type="SAM" id="SignalP"/>
    </source>
</evidence>
<gene>
    <name evidence="4" type="primary">20211860</name>
    <name evidence="3" type="ORF">HELRODRAFT_191220</name>
</gene>
<dbReference type="EMBL" id="KB096275">
    <property type="protein sequence ID" value="ESO06876.1"/>
    <property type="molecule type" value="Genomic_DNA"/>
</dbReference>
<organism evidence="4 5">
    <name type="scientific">Helobdella robusta</name>
    <name type="common">Californian leech</name>
    <dbReference type="NCBI Taxonomy" id="6412"/>
    <lineage>
        <taxon>Eukaryota</taxon>
        <taxon>Metazoa</taxon>
        <taxon>Spiralia</taxon>
        <taxon>Lophotrochozoa</taxon>
        <taxon>Annelida</taxon>
        <taxon>Clitellata</taxon>
        <taxon>Hirudinea</taxon>
        <taxon>Rhynchobdellida</taxon>
        <taxon>Glossiphoniidae</taxon>
        <taxon>Helobdella</taxon>
    </lineage>
</organism>
<sequence>MRHLTLIFLLYIIHRASPCVKLSQICCQDYEKSFLQCSSTLETPSDCLFIKGNYFSNSSTFPPPSLSSSFLKPSPSSFSPSSSSSLARKVEPTMKIDRKSLNDELMLELEWDISTADMKYVRGFLLTLDFVWDGRNHKILRSFLIKGDKYEGPDGKTTKNKLVTFRHDCITLFPSVQYSLTLTTFTSPSSSFPLSSSLTSSSSSASSSFFVQSSTISTEFFSPDNHIGNHDIHEARASGEWTATLKLRIFFGTASSMMACFHVAPAKFLFYSYYLYLSRGLEHPNIKEHTHNITLDPAKNAGEQRCVMFRNIEDGVYYIFLRPASVHGCTCKDYLSDLDVEPSCVEYCLVTQVGPMSVKYGKVIPTLGIEVDFDYSNSTTTTNNNNNATIHANNEPTTHVIDISLLRILMSILVALVIALVCALISIFVVVELRKKIAKKNFKKYQIINLKRAISTNPPNNIVLVFLDVNSSSSSSNNSNDNNVCWPMNETEINSTLDALKDDLQQHRDINFTFIYLSNCDSNVDEILNNANMATNNKNVSKTILVVHFSTNANQFTNDYRRKKNKFSKPSVNQQQHQQQIGLNIQQHPCHLTNPPQQTVQRQLLKNLIKFQLHKIRIDCIGNVIFNNNNEKVGEDIKKNDDKMAEVNVDDVCFSTGTNDSGISSGTFKNTHSSSTVVQIFEDFGIQVYKSFDWFNYPLYGNNGSDLFLADENDESITKDRDAR</sequence>
<evidence type="ECO:0000313" key="5">
    <source>
        <dbReference type="Proteomes" id="UP000015101"/>
    </source>
</evidence>
<dbReference type="RefSeq" id="XP_009014972.1">
    <property type="nucleotide sequence ID" value="XM_009016724.1"/>
</dbReference>
<dbReference type="InParanoid" id="T1FSR3"/>
<feature type="signal peptide" evidence="2">
    <location>
        <begin position="1"/>
        <end position="18"/>
    </location>
</feature>
<reference evidence="3 5" key="2">
    <citation type="journal article" date="2013" name="Nature">
        <title>Insights into bilaterian evolution from three spiralian genomes.</title>
        <authorList>
            <person name="Simakov O."/>
            <person name="Marletaz F."/>
            <person name="Cho S.J."/>
            <person name="Edsinger-Gonzales E."/>
            <person name="Havlak P."/>
            <person name="Hellsten U."/>
            <person name="Kuo D.H."/>
            <person name="Larsson T."/>
            <person name="Lv J."/>
            <person name="Arendt D."/>
            <person name="Savage R."/>
            <person name="Osoegawa K."/>
            <person name="de Jong P."/>
            <person name="Grimwood J."/>
            <person name="Chapman J.A."/>
            <person name="Shapiro H."/>
            <person name="Aerts A."/>
            <person name="Otillar R.P."/>
            <person name="Terry A.Y."/>
            <person name="Boore J.L."/>
            <person name="Grigoriev I.V."/>
            <person name="Lindberg D.R."/>
            <person name="Seaver E.C."/>
            <person name="Weisblat D.A."/>
            <person name="Putnam N.H."/>
            <person name="Rokhsar D.S."/>
        </authorList>
    </citation>
    <scope>NUCLEOTIDE SEQUENCE</scope>
</reference>
<evidence type="ECO:0008006" key="6">
    <source>
        <dbReference type="Google" id="ProtNLM"/>
    </source>
</evidence>
<dbReference type="HOGENOM" id="CLU_382317_0_0_1"/>
<keyword evidence="5" id="KW-1185">Reference proteome</keyword>
<feature type="chain" id="PRO_5010980955" description="VWFA domain-containing protein" evidence="2">
    <location>
        <begin position="19"/>
        <end position="724"/>
    </location>
</feature>
<dbReference type="GeneID" id="20211860"/>